<accession>A0AAE0F7D6</accession>
<dbReference type="PANTHER" id="PTHR24064">
    <property type="entry name" value="SOLUTE CARRIER FAMILY 22 MEMBER"/>
    <property type="match status" value="1"/>
</dbReference>
<evidence type="ECO:0000313" key="6">
    <source>
        <dbReference type="EMBL" id="KAK3254528.1"/>
    </source>
</evidence>
<protein>
    <submittedName>
        <fullName evidence="6">Uncharacterized protein</fullName>
    </submittedName>
</protein>
<dbReference type="SUPFAM" id="SSF103473">
    <property type="entry name" value="MFS general substrate transporter"/>
    <property type="match status" value="1"/>
</dbReference>
<dbReference type="InterPro" id="IPR036259">
    <property type="entry name" value="MFS_trans_sf"/>
</dbReference>
<feature type="transmembrane region" description="Helical" evidence="5">
    <location>
        <begin position="99"/>
        <end position="120"/>
    </location>
</feature>
<dbReference type="Proteomes" id="UP001190700">
    <property type="component" value="Unassembled WGS sequence"/>
</dbReference>
<feature type="transmembrane region" description="Helical" evidence="5">
    <location>
        <begin position="32"/>
        <end position="52"/>
    </location>
</feature>
<evidence type="ECO:0000256" key="5">
    <source>
        <dbReference type="SAM" id="Phobius"/>
    </source>
</evidence>
<evidence type="ECO:0000256" key="1">
    <source>
        <dbReference type="ARBA" id="ARBA00004141"/>
    </source>
</evidence>
<name>A0AAE0F7D6_9CHLO</name>
<feature type="transmembrane region" description="Helical" evidence="5">
    <location>
        <begin position="129"/>
        <end position="148"/>
    </location>
</feature>
<proteinExistence type="predicted"/>
<evidence type="ECO:0000313" key="7">
    <source>
        <dbReference type="Proteomes" id="UP001190700"/>
    </source>
</evidence>
<organism evidence="6 7">
    <name type="scientific">Cymbomonas tetramitiformis</name>
    <dbReference type="NCBI Taxonomy" id="36881"/>
    <lineage>
        <taxon>Eukaryota</taxon>
        <taxon>Viridiplantae</taxon>
        <taxon>Chlorophyta</taxon>
        <taxon>Pyramimonadophyceae</taxon>
        <taxon>Pyramimonadales</taxon>
        <taxon>Pyramimonadaceae</taxon>
        <taxon>Cymbomonas</taxon>
    </lineage>
</organism>
<feature type="transmembrane region" description="Helical" evidence="5">
    <location>
        <begin position="154"/>
        <end position="176"/>
    </location>
</feature>
<dbReference type="GO" id="GO:0016020">
    <property type="term" value="C:membrane"/>
    <property type="evidence" value="ECO:0007669"/>
    <property type="project" value="UniProtKB-SubCell"/>
</dbReference>
<sequence>MLVTEIGGCAPPGSTLAGMALAGLGLHQSRTLACLGLLWFMVGMVVFVPLFTHRLQDDGHYYLDSKEHGQIVACVRGLNPSRQTLAHDWGFYCHHTYELGLLGFAYFLGSAVGGAIGVWCNDFLGRRRCVLLAGCALTAAQGSAALAPGPEAYAAARFLLGAASTCMLMGSFKLGLEWCPPTWHVCVGVGYFPMMFAYGQLFLVPLAYAFRGWRSLNGTISLGLAVATALSWEYLPESLEELRKSGHLLEEEELLTHAAAFNAQYFRRRVVQLDLLGAVAQQAAMAALGCPVGLALACTSTDATWRIKEPGLRPEAVMQGTRITMDNALALGACWMGQWSAALKAMLEAAQEEICLRLGGICPALQAHPPNPIPNPPALL</sequence>
<comment type="subcellular location">
    <subcellularLocation>
        <location evidence="1">Membrane</location>
        <topology evidence="1">Multi-pass membrane protein</topology>
    </subcellularLocation>
</comment>
<keyword evidence="2 5" id="KW-0812">Transmembrane</keyword>
<evidence type="ECO:0000256" key="3">
    <source>
        <dbReference type="ARBA" id="ARBA00022989"/>
    </source>
</evidence>
<dbReference type="Gene3D" id="1.20.1250.20">
    <property type="entry name" value="MFS general substrate transporter like domains"/>
    <property type="match status" value="1"/>
</dbReference>
<dbReference type="EMBL" id="LGRX02023471">
    <property type="protein sequence ID" value="KAK3254528.1"/>
    <property type="molecule type" value="Genomic_DNA"/>
</dbReference>
<comment type="caution">
    <text evidence="6">The sequence shown here is derived from an EMBL/GenBank/DDBJ whole genome shotgun (WGS) entry which is preliminary data.</text>
</comment>
<gene>
    <name evidence="6" type="ORF">CYMTET_36258</name>
</gene>
<dbReference type="Pfam" id="PF07690">
    <property type="entry name" value="MFS_1"/>
    <property type="match status" value="1"/>
</dbReference>
<evidence type="ECO:0000256" key="4">
    <source>
        <dbReference type="ARBA" id="ARBA00023136"/>
    </source>
</evidence>
<keyword evidence="4 5" id="KW-0472">Membrane</keyword>
<dbReference type="AlphaFoldDB" id="A0AAE0F7D6"/>
<keyword evidence="7" id="KW-1185">Reference proteome</keyword>
<dbReference type="InterPro" id="IPR011701">
    <property type="entry name" value="MFS"/>
</dbReference>
<keyword evidence="3 5" id="KW-1133">Transmembrane helix</keyword>
<reference evidence="6 7" key="1">
    <citation type="journal article" date="2015" name="Genome Biol. Evol.">
        <title>Comparative Genomics of a Bacterivorous Green Alga Reveals Evolutionary Causalities and Consequences of Phago-Mixotrophic Mode of Nutrition.</title>
        <authorList>
            <person name="Burns J.A."/>
            <person name="Paasch A."/>
            <person name="Narechania A."/>
            <person name="Kim E."/>
        </authorList>
    </citation>
    <scope>NUCLEOTIDE SEQUENCE [LARGE SCALE GENOMIC DNA]</scope>
    <source>
        <strain evidence="6 7">PLY_AMNH</strain>
    </source>
</reference>
<dbReference type="GO" id="GO:0022857">
    <property type="term" value="F:transmembrane transporter activity"/>
    <property type="evidence" value="ECO:0007669"/>
    <property type="project" value="InterPro"/>
</dbReference>
<feature type="transmembrane region" description="Helical" evidence="5">
    <location>
        <begin position="188"/>
        <end position="210"/>
    </location>
</feature>
<evidence type="ECO:0000256" key="2">
    <source>
        <dbReference type="ARBA" id="ARBA00022692"/>
    </source>
</evidence>